<reference evidence="2 3" key="1">
    <citation type="submission" date="2020-07" db="EMBL/GenBank/DDBJ databases">
        <title>Taxonomic revisions and descriptions of new bacterial species based on genomic comparisons in the high-G+C-content subgroup of the family Alcaligenaceae.</title>
        <authorList>
            <person name="Szabo A."/>
            <person name="Felfoldi T."/>
        </authorList>
    </citation>
    <scope>NUCLEOTIDE SEQUENCE [LARGE SCALE GENOMIC DNA]</scope>
    <source>
        <strain evidence="2 3">DSM 25264</strain>
    </source>
</reference>
<feature type="domain" description="Calcineurin-like phosphoesterase" evidence="1">
    <location>
        <begin position="23"/>
        <end position="203"/>
    </location>
</feature>
<name>A0A853FBN4_9BURK</name>
<evidence type="ECO:0000313" key="3">
    <source>
        <dbReference type="Proteomes" id="UP000580517"/>
    </source>
</evidence>
<dbReference type="InterPro" id="IPR004843">
    <property type="entry name" value="Calcineurin-like_PHP"/>
</dbReference>
<dbReference type="Proteomes" id="UP000580517">
    <property type="component" value="Unassembled WGS sequence"/>
</dbReference>
<dbReference type="GO" id="GO:0016787">
    <property type="term" value="F:hydrolase activity"/>
    <property type="evidence" value="ECO:0007669"/>
    <property type="project" value="InterPro"/>
</dbReference>
<dbReference type="Gene3D" id="3.60.21.10">
    <property type="match status" value="1"/>
</dbReference>
<protein>
    <submittedName>
        <fullName evidence="2">Metallophosphoesterase</fullName>
    </submittedName>
</protein>
<comment type="caution">
    <text evidence="2">The sequence shown here is derived from an EMBL/GenBank/DDBJ whole genome shotgun (WGS) entry which is preliminary data.</text>
</comment>
<accession>A0A853FBN4</accession>
<gene>
    <name evidence="2" type="ORF">H0A68_14955</name>
</gene>
<keyword evidence="3" id="KW-1185">Reference proteome</keyword>
<dbReference type="AlphaFoldDB" id="A0A853FBN4"/>
<sequence>MNEDDRSTRSPFASNARANDRARHVFSEISLMKPAPKFIVHLGDIIHPVPELPTFEQAADRFKEIVRTVPMPLHLVPGNHDIGEKNLEGVPAATICEEYITKYNGVFGRDFYSFEVEGLKCLVLNAFLFNSGLLAEQTQKEWIDSELSSTDKRVFVFTHYPPYLYKPNERENYDTMDEPGRSWLLERLGKPNVEAILAGHVHNFWYDVVNGCEMYLLPSTAFLRHDYTEFYRVDPGGENGRGDIDKLGYVIIDVYEEGHIAHLIRTNGRCLDAQDTAEVSRAAPVVHTKTSWLQNFGVEMRHQWNEVAHIPLTGGLEEVGRKLARNDYQIMALWEMGLRTLKVPEQDIFDTETVERAGLMSNVGHLFIVSSTGVPGQPLVKALEDSRVAIEAVELNLTLSRLLGHAPKIAEMRKRVGAKFIFSKLRTTEESHFDGKHFSHFVNAGLNCSEVEAMKDQLGNLIADGVIDGITVRINLGESIISTSAKLIKLAEELNCEILASVKLVGRTLADRFDDDEEIARMAAEAVVASKSSDRVIYVFDTFMDVDRGYFPRHGFIDRRFNLRSVGFVVANLVRLLADEPTMTVESSRTEDECDVIQFSGNKNYSLISGDAWKVTRLAGSGSGTVENLLAQNLRESKGDKRNVGRALVLVINN</sequence>
<dbReference type="InterPro" id="IPR029052">
    <property type="entry name" value="Metallo-depent_PP-like"/>
</dbReference>
<dbReference type="EMBL" id="JACCEW010000004">
    <property type="protein sequence ID" value="NYT38184.1"/>
    <property type="molecule type" value="Genomic_DNA"/>
</dbReference>
<dbReference type="InterPro" id="IPR051918">
    <property type="entry name" value="STPP_CPPED1"/>
</dbReference>
<dbReference type="Pfam" id="PF00149">
    <property type="entry name" value="Metallophos"/>
    <property type="match status" value="1"/>
</dbReference>
<dbReference type="SUPFAM" id="SSF56300">
    <property type="entry name" value="Metallo-dependent phosphatases"/>
    <property type="match status" value="1"/>
</dbReference>
<dbReference type="PANTHER" id="PTHR43143:SF1">
    <property type="entry name" value="SERINE_THREONINE-PROTEIN PHOSPHATASE CPPED1"/>
    <property type="match status" value="1"/>
</dbReference>
<organism evidence="2 3">
    <name type="scientific">Allopusillimonas soli</name>
    <dbReference type="NCBI Taxonomy" id="659016"/>
    <lineage>
        <taxon>Bacteria</taxon>
        <taxon>Pseudomonadati</taxon>
        <taxon>Pseudomonadota</taxon>
        <taxon>Betaproteobacteria</taxon>
        <taxon>Burkholderiales</taxon>
        <taxon>Alcaligenaceae</taxon>
        <taxon>Allopusillimonas</taxon>
    </lineage>
</organism>
<dbReference type="PANTHER" id="PTHR43143">
    <property type="entry name" value="METALLOPHOSPHOESTERASE, CALCINEURIN SUPERFAMILY"/>
    <property type="match status" value="1"/>
</dbReference>
<evidence type="ECO:0000313" key="2">
    <source>
        <dbReference type="EMBL" id="NYT38184.1"/>
    </source>
</evidence>
<evidence type="ECO:0000259" key="1">
    <source>
        <dbReference type="Pfam" id="PF00149"/>
    </source>
</evidence>
<proteinExistence type="predicted"/>